<accession>A0A7Z3BI02</accession>
<keyword evidence="2" id="KW-1185">Reference proteome</keyword>
<dbReference type="SUPFAM" id="SSF53756">
    <property type="entry name" value="UDP-Glycosyltransferase/glycogen phosphorylase"/>
    <property type="match status" value="1"/>
</dbReference>
<evidence type="ECO:0000313" key="1">
    <source>
        <dbReference type="EMBL" id="QJP07251.1"/>
    </source>
</evidence>
<dbReference type="Gene3D" id="3.40.50.2000">
    <property type="entry name" value="Glycogen Phosphorylase B"/>
    <property type="match status" value="1"/>
</dbReference>
<gene>
    <name evidence="1" type="ORF">G4G71_04885</name>
</gene>
<reference evidence="1 2" key="1">
    <citation type="submission" date="2020-02" db="EMBL/GenBank/DDBJ databases">
        <title>Complete genome sequence of Pseudomonas multiresinivorans ORNL1.</title>
        <authorList>
            <person name="Podar M."/>
        </authorList>
    </citation>
    <scope>NUCLEOTIDE SEQUENCE [LARGE SCALE GENOMIC DNA]</scope>
    <source>
        <strain evidence="2">populi</strain>
    </source>
</reference>
<sequence>MNRLVYLSPVPWNSFSQRPHKFAEWFHSATRGEVLWVDPYPTRFPNLADLRKLSAPPAAPLATPVEPWLKVLPARALPIEPIPGSRLLNSLLWRDLLREIRDFSAIEETTLGIGKPSELAIQLLKHGSFTSTIYDAMDDFPAFYSGMSKWAMHHRESIVANRAEHLLASSTVLVNRFANARKATLCMNACAIETLPSVDSLPGRPGERILGYVGTIGPWFDWAMINRLAMCAQVKIRLIGPMFSPPAAALPPNVEMHPQCTHAEAIAAMQGFDVGLIPFKQTELTESVDPIKYYEYRALGLPVLSSHFGEMRNHAQQSGVFILHEGDDEATVSSTVETALEYSCNSEEITSFRNQHSWTARFNSARLL</sequence>
<proteinExistence type="predicted"/>
<keyword evidence="1" id="KW-0808">Transferase</keyword>
<dbReference type="GO" id="GO:0016740">
    <property type="term" value="F:transferase activity"/>
    <property type="evidence" value="ECO:0007669"/>
    <property type="project" value="UniProtKB-KW"/>
</dbReference>
<name>A0A7Z3BI02_9PSED</name>
<evidence type="ECO:0000313" key="2">
    <source>
        <dbReference type="Proteomes" id="UP000502549"/>
    </source>
</evidence>
<dbReference type="Proteomes" id="UP000502549">
    <property type="component" value="Chromosome"/>
</dbReference>
<organism evidence="1 2">
    <name type="scientific">Pseudomonas multiresinivorans</name>
    <dbReference type="NCBI Taxonomy" id="95301"/>
    <lineage>
        <taxon>Bacteria</taxon>
        <taxon>Pseudomonadati</taxon>
        <taxon>Pseudomonadota</taxon>
        <taxon>Gammaproteobacteria</taxon>
        <taxon>Pseudomonadales</taxon>
        <taxon>Pseudomonadaceae</taxon>
        <taxon>Pseudomonas</taxon>
    </lineage>
</organism>
<protein>
    <submittedName>
        <fullName evidence="1">Glycosyltransferase family 1 protein</fullName>
    </submittedName>
</protein>
<dbReference type="EMBL" id="CP048833">
    <property type="protein sequence ID" value="QJP07251.1"/>
    <property type="molecule type" value="Genomic_DNA"/>
</dbReference>
<dbReference type="RefSeq" id="WP_169935772.1">
    <property type="nucleotide sequence ID" value="NZ_CP048833.1"/>
</dbReference>
<dbReference type="AlphaFoldDB" id="A0A7Z3BI02"/>
<dbReference type="KEGG" id="pmui:G4G71_04885"/>